<evidence type="ECO:0000313" key="2">
    <source>
        <dbReference type="Proteomes" id="UP000030325"/>
    </source>
</evidence>
<accession>A0A0A0YTX4</accession>
<gene>
    <name evidence="1" type="ORF">CPT_Stevie24</name>
</gene>
<reference evidence="1 2" key="1">
    <citation type="journal article" date="2015" name="Genome Announc.">
        <title>Complete Genome of Citrobacter freundii Siphophage Stevie.</title>
        <authorList>
            <person name="Shaw J.P."/>
            <person name="Aviles Medina C.A."/>
            <person name="Chen Y."/>
            <person name="Luna A.J."/>
            <person name="Hernandez A.C."/>
            <person name="Kuty Everett G.F."/>
        </authorList>
    </citation>
    <scope>NUCLEOTIDE SEQUENCE [LARGE SCALE GENOMIC DNA]</scope>
</reference>
<name>A0A0A0YTX4_9CAUD</name>
<dbReference type="GeneID" id="24722912"/>
<dbReference type="EMBL" id="KM236241">
    <property type="protein sequence ID" value="AIX12293.1"/>
    <property type="molecule type" value="Genomic_DNA"/>
</dbReference>
<dbReference type="Proteomes" id="UP000030325">
    <property type="component" value="Segment"/>
</dbReference>
<dbReference type="RefSeq" id="YP_009148730.1">
    <property type="nucleotide sequence ID" value="NC_027350.1"/>
</dbReference>
<sequence length="96" mass="11314">MEKQFNEREIKEVQDHVEKVTSAIAVTQREFLKVIDPSESPETMAYVRKVAHAFDNVILTIFQHEDNEQYKNMLHQASEVMNQNLIDYHNKGKETH</sequence>
<dbReference type="KEGG" id="vg:24722912"/>
<organism evidence="1 2">
    <name type="scientific">Citrobacter phage Stevie</name>
    <dbReference type="NCBI Taxonomy" id="2885922"/>
    <lineage>
        <taxon>Viruses</taxon>
        <taxon>Duplodnaviria</taxon>
        <taxon>Heunggongvirae</taxon>
        <taxon>Uroviricota</taxon>
        <taxon>Caudoviricetes</taxon>
        <taxon>Drexlerviridae</taxon>
        <taxon>Tempevirinae</taxon>
        <taxon>Tlsvirus</taxon>
        <taxon>Tlsvirus stevie</taxon>
    </lineage>
</organism>
<keyword evidence="2" id="KW-1185">Reference proteome</keyword>
<protein>
    <submittedName>
        <fullName evidence="1">Uncharacterized protein</fullName>
    </submittedName>
</protein>
<proteinExistence type="predicted"/>
<evidence type="ECO:0000313" key="1">
    <source>
        <dbReference type="EMBL" id="AIX12293.1"/>
    </source>
</evidence>